<organism evidence="6">
    <name type="scientific">Ignisphaera aggregans</name>
    <dbReference type="NCBI Taxonomy" id="334771"/>
    <lineage>
        <taxon>Archaea</taxon>
        <taxon>Thermoproteota</taxon>
        <taxon>Thermoprotei</taxon>
        <taxon>Desulfurococcales</taxon>
        <taxon>Desulfurococcaceae</taxon>
        <taxon>Ignisphaera</taxon>
    </lineage>
</organism>
<keyword evidence="2" id="KW-0863">Zinc-finger</keyword>
<dbReference type="PANTHER" id="PTHR39418">
    <property type="entry name" value="DEHYDROGENASE-RELATED"/>
    <property type="match status" value="1"/>
</dbReference>
<protein>
    <submittedName>
        <fullName evidence="6">Formylmethanofuran dehydrogenase</fullName>
    </submittedName>
</protein>
<feature type="domain" description="Formylmethanofuran dehydrogenase subunit E" evidence="5">
    <location>
        <begin position="14"/>
        <end position="156"/>
    </location>
</feature>
<dbReference type="InterPro" id="IPR000962">
    <property type="entry name" value="Znf_DskA_TraR"/>
</dbReference>
<keyword evidence="3" id="KW-0862">Zinc</keyword>
<dbReference type="InterPro" id="IPR026328">
    <property type="entry name" value="FmdE"/>
</dbReference>
<name>A0A7J3QFQ5_9CREN</name>
<dbReference type="SUPFAM" id="SSF143555">
    <property type="entry name" value="FwdE-like"/>
    <property type="match status" value="1"/>
</dbReference>
<dbReference type="GO" id="GO:0008270">
    <property type="term" value="F:zinc ion binding"/>
    <property type="evidence" value="ECO:0007669"/>
    <property type="project" value="UniProtKB-KW"/>
</dbReference>
<evidence type="ECO:0000256" key="2">
    <source>
        <dbReference type="ARBA" id="ARBA00022771"/>
    </source>
</evidence>
<evidence type="ECO:0000259" key="4">
    <source>
        <dbReference type="Pfam" id="PF01258"/>
    </source>
</evidence>
<feature type="domain" description="Zinc finger DksA/TraR C4-type" evidence="4">
    <location>
        <begin position="172"/>
        <end position="205"/>
    </location>
</feature>
<comment type="caution">
    <text evidence="6">The sequence shown here is derived from an EMBL/GenBank/DDBJ whole genome shotgun (WGS) entry which is preliminary data.</text>
</comment>
<dbReference type="Pfam" id="PF02663">
    <property type="entry name" value="FmdE"/>
    <property type="match status" value="1"/>
</dbReference>
<accession>A0A7J3QFQ5</accession>
<evidence type="ECO:0000313" key="6">
    <source>
        <dbReference type="EMBL" id="HGV66732.1"/>
    </source>
</evidence>
<gene>
    <name evidence="6" type="ORF">ENV02_02810</name>
</gene>
<keyword evidence="1" id="KW-0479">Metal-binding</keyword>
<evidence type="ECO:0000259" key="5">
    <source>
        <dbReference type="Pfam" id="PF02663"/>
    </source>
</evidence>
<dbReference type="InterPro" id="IPR053194">
    <property type="entry name" value="tRNA_methyltr_O"/>
</dbReference>
<proteinExistence type="predicted"/>
<dbReference type="PIRSF" id="PIRSF006578">
    <property type="entry name" value="FwdE"/>
    <property type="match status" value="1"/>
</dbReference>
<dbReference type="InterPro" id="IPR003814">
    <property type="entry name" value="FmdEsu_dom"/>
</dbReference>
<reference evidence="6" key="1">
    <citation type="journal article" date="2020" name="mSystems">
        <title>Genome- and Community-Level Interaction Insights into Carbon Utilization and Element Cycling Functions of Hydrothermarchaeota in Hydrothermal Sediment.</title>
        <authorList>
            <person name="Zhou Z."/>
            <person name="Liu Y."/>
            <person name="Xu W."/>
            <person name="Pan J."/>
            <person name="Luo Z.H."/>
            <person name="Li M."/>
        </authorList>
    </citation>
    <scope>NUCLEOTIDE SEQUENCE [LARGE SCALE GENOMIC DNA]</scope>
    <source>
        <strain evidence="6">SpSt-721</strain>
    </source>
</reference>
<dbReference type="Gene3D" id="3.30.1330.130">
    <property type="match status" value="1"/>
</dbReference>
<evidence type="ECO:0000256" key="1">
    <source>
        <dbReference type="ARBA" id="ARBA00022723"/>
    </source>
</evidence>
<dbReference type="EMBL" id="DTET01000135">
    <property type="protein sequence ID" value="HGV66732.1"/>
    <property type="molecule type" value="Genomic_DNA"/>
</dbReference>
<evidence type="ECO:0000256" key="3">
    <source>
        <dbReference type="ARBA" id="ARBA00022833"/>
    </source>
</evidence>
<dbReference type="Pfam" id="PF01258">
    <property type="entry name" value="zf-dskA_traR"/>
    <property type="match status" value="1"/>
</dbReference>
<sequence>MVSREMIEKARDLHGHICPYLVLGLRMGEIALKMIGIEKAGVRESVGEDIVAIVEVNNCMVDGIQISTGCTFGNNSLIYVDLGKNAFTLYRRGDRRGIRIYIDSEKLRSRYFSEEALELFKKVVVDRKGDKDDIEKLEKLWTEIGYRLADIPEEEFSIQEVEIVEDIERAPIFESIRCSKCGELAMATRIIYIDSKPYCFACAGREGLAVVGRGIVNNFRLPYRLVRK</sequence>
<dbReference type="PANTHER" id="PTHR39418:SF1">
    <property type="entry name" value="DEHYDROGENASE"/>
    <property type="match status" value="1"/>
</dbReference>
<dbReference type="AlphaFoldDB" id="A0A7J3QFQ5"/>